<dbReference type="KEGG" id="puo:RZN69_20740"/>
<dbReference type="Pfam" id="PF00494">
    <property type="entry name" value="SQS_PSY"/>
    <property type="match status" value="1"/>
</dbReference>
<dbReference type="GO" id="GO:0051996">
    <property type="term" value="F:squalene synthase [NAD(P)H] activity"/>
    <property type="evidence" value="ECO:0007669"/>
    <property type="project" value="InterPro"/>
</dbReference>
<dbReference type="Gene3D" id="1.10.600.10">
    <property type="entry name" value="Farnesyl Diphosphate Synthase"/>
    <property type="match status" value="1"/>
</dbReference>
<dbReference type="PROSITE" id="PS01045">
    <property type="entry name" value="SQUALEN_PHYTOEN_SYN_2"/>
    <property type="match status" value="1"/>
</dbReference>
<dbReference type="GO" id="GO:0016117">
    <property type="term" value="P:carotenoid biosynthetic process"/>
    <property type="evidence" value="ECO:0007669"/>
    <property type="project" value="UniProtKB-ARBA"/>
</dbReference>
<keyword evidence="3" id="KW-1185">Reference proteome</keyword>
<dbReference type="SUPFAM" id="SSF48576">
    <property type="entry name" value="Terpenoid synthases"/>
    <property type="match status" value="1"/>
</dbReference>
<sequence>MTPNLEKKLPAEWVVPKPESGWHTQAALADDWAACKEVTREHATSFFFASFPLPEAKKRAAYAIYALCRWCDDIIDEGEGNDNPPEKSRLLKELDAIEAGKSSLPFARAVNEVNHQYAIPRVFWEDLIEGVCMDRQSVIIHRYEELEVYCYHVASVVGLIMSKVFGLSDPAGVPHAVDMGIAMQLTNILRDVLEDFLKGRIYLPLDEMREYNTGPEAIAAKRINNQEWDAFMQMQVDRANKHYRSAEIGLSYLANDGSRFTTKLMSRVYGGILGEIEKNKLNVFAGRLYVPTWKKVLIALNAVMR</sequence>
<dbReference type="InterPro" id="IPR019845">
    <property type="entry name" value="Squalene/phytoene_synthase_CS"/>
</dbReference>
<protein>
    <submittedName>
        <fullName evidence="2">Phytoene/squalene synthase family protein</fullName>
        <ecNumber evidence="2">2.5.1.-</ecNumber>
    </submittedName>
</protein>
<gene>
    <name evidence="2" type="ORF">RZN69_20740</name>
</gene>
<dbReference type="SFLD" id="SFLDS00005">
    <property type="entry name" value="Isoprenoid_Synthase_Type_I"/>
    <property type="match status" value="1"/>
</dbReference>
<dbReference type="SFLD" id="SFLDG01018">
    <property type="entry name" value="Squalene/Phytoene_Synthase_Lik"/>
    <property type="match status" value="1"/>
</dbReference>
<keyword evidence="1 2" id="KW-0808">Transferase</keyword>
<dbReference type="RefSeq" id="WP_317833398.1">
    <property type="nucleotide sequence ID" value="NZ_CP136920.1"/>
</dbReference>
<evidence type="ECO:0000313" key="2">
    <source>
        <dbReference type="EMBL" id="WOO41054.1"/>
    </source>
</evidence>
<dbReference type="InterPro" id="IPR008949">
    <property type="entry name" value="Isoprenoid_synthase_dom_sf"/>
</dbReference>
<dbReference type="AlphaFoldDB" id="A0AAQ3L7I7"/>
<dbReference type="CDD" id="cd00683">
    <property type="entry name" value="Trans_IPPS_HH"/>
    <property type="match status" value="1"/>
</dbReference>
<accession>A0AAQ3L7I7</accession>
<dbReference type="PANTHER" id="PTHR31480">
    <property type="entry name" value="BIFUNCTIONAL LYCOPENE CYCLASE/PHYTOENE SYNTHASE"/>
    <property type="match status" value="1"/>
</dbReference>
<dbReference type="InterPro" id="IPR044843">
    <property type="entry name" value="Trans_IPPS_bact-type"/>
</dbReference>
<dbReference type="InterPro" id="IPR002060">
    <property type="entry name" value="Squ/phyt_synthse"/>
</dbReference>
<evidence type="ECO:0000313" key="3">
    <source>
        <dbReference type="Proteomes" id="UP001304300"/>
    </source>
</evidence>
<dbReference type="SFLD" id="SFLDG01212">
    <property type="entry name" value="Phytoene_synthase_like"/>
    <property type="match status" value="1"/>
</dbReference>
<dbReference type="EC" id="2.5.1.-" evidence="2"/>
<proteinExistence type="predicted"/>
<dbReference type="PROSITE" id="PS01044">
    <property type="entry name" value="SQUALEN_PHYTOEN_SYN_1"/>
    <property type="match status" value="1"/>
</dbReference>
<dbReference type="GO" id="GO:0004311">
    <property type="term" value="F:geranylgeranyl diphosphate synthase activity"/>
    <property type="evidence" value="ECO:0007669"/>
    <property type="project" value="InterPro"/>
</dbReference>
<evidence type="ECO:0000256" key="1">
    <source>
        <dbReference type="ARBA" id="ARBA00022679"/>
    </source>
</evidence>
<dbReference type="InterPro" id="IPR033904">
    <property type="entry name" value="Trans_IPPS_HH"/>
</dbReference>
<reference evidence="2 3" key="1">
    <citation type="submission" date="2023-10" db="EMBL/GenBank/DDBJ databases">
        <title>Rubellicoccus peritrichatus gen. nov., sp. nov., isolated from an algae of coral reef tank.</title>
        <authorList>
            <person name="Luo J."/>
        </authorList>
    </citation>
    <scope>NUCLEOTIDE SEQUENCE [LARGE SCALE GENOMIC DNA]</scope>
    <source>
        <strain evidence="2 3">CR14</strain>
    </source>
</reference>
<name>A0AAQ3L7I7_9BACT</name>
<organism evidence="2 3">
    <name type="scientific">Rubellicoccus peritrichatus</name>
    <dbReference type="NCBI Taxonomy" id="3080537"/>
    <lineage>
        <taxon>Bacteria</taxon>
        <taxon>Pseudomonadati</taxon>
        <taxon>Verrucomicrobiota</taxon>
        <taxon>Opitutia</taxon>
        <taxon>Puniceicoccales</taxon>
        <taxon>Cerasicoccaceae</taxon>
        <taxon>Rubellicoccus</taxon>
    </lineage>
</organism>
<dbReference type="EMBL" id="CP136920">
    <property type="protein sequence ID" value="WOO41054.1"/>
    <property type="molecule type" value="Genomic_DNA"/>
</dbReference>
<dbReference type="Proteomes" id="UP001304300">
    <property type="component" value="Chromosome"/>
</dbReference>